<evidence type="ECO:0008006" key="3">
    <source>
        <dbReference type="Google" id="ProtNLM"/>
    </source>
</evidence>
<dbReference type="Proteomes" id="UP000311382">
    <property type="component" value="Unassembled WGS sequence"/>
</dbReference>
<name>A0A5C5FNR0_9BASI</name>
<reference evidence="1 2" key="1">
    <citation type="submission" date="2019-03" db="EMBL/GenBank/DDBJ databases">
        <title>Rhodosporidium diobovatum UCD-FST 08-225 genome sequencing, assembly, and annotation.</title>
        <authorList>
            <person name="Fakankun I.U."/>
            <person name="Fristensky B."/>
            <person name="Levin D.B."/>
        </authorList>
    </citation>
    <scope>NUCLEOTIDE SEQUENCE [LARGE SCALE GENOMIC DNA]</scope>
    <source>
        <strain evidence="1 2">UCD-FST 08-225</strain>
    </source>
</reference>
<proteinExistence type="predicted"/>
<sequence length="106" mass="11583">GNRACNGGSELLNKDPHFRDYVPFHEFFNCETGKGLGASHQTGWTGLVAYFIWSVGSTARLPRTPRTPRSVAAHYFDDVATPGASEAETSAWDSDYSAAELDIDEL</sequence>
<organism evidence="1 2">
    <name type="scientific">Rhodotorula diobovata</name>
    <dbReference type="NCBI Taxonomy" id="5288"/>
    <lineage>
        <taxon>Eukaryota</taxon>
        <taxon>Fungi</taxon>
        <taxon>Dikarya</taxon>
        <taxon>Basidiomycota</taxon>
        <taxon>Pucciniomycotina</taxon>
        <taxon>Microbotryomycetes</taxon>
        <taxon>Sporidiobolales</taxon>
        <taxon>Sporidiobolaceae</taxon>
        <taxon>Rhodotorula</taxon>
    </lineage>
</organism>
<dbReference type="EMBL" id="SOZI01000139">
    <property type="protein sequence ID" value="TNY18440.1"/>
    <property type="molecule type" value="Genomic_DNA"/>
</dbReference>
<evidence type="ECO:0000313" key="2">
    <source>
        <dbReference type="Proteomes" id="UP000311382"/>
    </source>
</evidence>
<dbReference type="GO" id="GO:0005975">
    <property type="term" value="P:carbohydrate metabolic process"/>
    <property type="evidence" value="ECO:0007669"/>
    <property type="project" value="InterPro"/>
</dbReference>
<comment type="caution">
    <text evidence="1">The sequence shown here is derived from an EMBL/GenBank/DDBJ whole genome shotgun (WGS) entry which is preliminary data.</text>
</comment>
<dbReference type="AlphaFoldDB" id="A0A5C5FNR0"/>
<dbReference type="InterPro" id="IPR012341">
    <property type="entry name" value="6hp_glycosidase-like_sf"/>
</dbReference>
<dbReference type="Gene3D" id="1.50.10.10">
    <property type="match status" value="1"/>
</dbReference>
<accession>A0A5C5FNR0</accession>
<keyword evidence="2" id="KW-1185">Reference proteome</keyword>
<gene>
    <name evidence="1" type="ORF">DMC30DRAFT_418854</name>
</gene>
<feature type="non-terminal residue" evidence="1">
    <location>
        <position position="1"/>
    </location>
</feature>
<dbReference type="OrthoDB" id="14419at2759"/>
<protein>
    <recommendedName>
        <fullName evidence="3">Glucosidase</fullName>
    </recommendedName>
</protein>
<dbReference type="STRING" id="5288.A0A5C5FNR0"/>
<evidence type="ECO:0000313" key="1">
    <source>
        <dbReference type="EMBL" id="TNY18440.1"/>
    </source>
</evidence>